<accession>A0ABP4IVT0</accession>
<evidence type="ECO:0000256" key="8">
    <source>
        <dbReference type="SAM" id="Phobius"/>
    </source>
</evidence>
<name>A0ABP4IVT0_9PSEU</name>
<evidence type="ECO:0000256" key="4">
    <source>
        <dbReference type="ARBA" id="ARBA00022840"/>
    </source>
</evidence>
<dbReference type="PANTHER" id="PTHR43394">
    <property type="entry name" value="ATP-DEPENDENT PERMEASE MDL1, MITOCHONDRIAL"/>
    <property type="match status" value="1"/>
</dbReference>
<dbReference type="EMBL" id="BAAAJK010000036">
    <property type="protein sequence ID" value="GAA1398034.1"/>
    <property type="molecule type" value="Genomic_DNA"/>
</dbReference>
<feature type="transmembrane region" description="Helical" evidence="8">
    <location>
        <begin position="61"/>
        <end position="81"/>
    </location>
</feature>
<keyword evidence="4" id="KW-0067">ATP-binding</keyword>
<evidence type="ECO:0000256" key="5">
    <source>
        <dbReference type="ARBA" id="ARBA00022989"/>
    </source>
</evidence>
<dbReference type="InterPro" id="IPR027417">
    <property type="entry name" value="P-loop_NTPase"/>
</dbReference>
<proteinExistence type="predicted"/>
<dbReference type="RefSeq" id="WP_344027042.1">
    <property type="nucleotide sequence ID" value="NZ_BAAAJK010000036.1"/>
</dbReference>
<evidence type="ECO:0000256" key="2">
    <source>
        <dbReference type="ARBA" id="ARBA00022692"/>
    </source>
</evidence>
<sequence>MTVVTGSPSRIGILWDHARPHLPTLVFGLVLALAGSAMELASPLVTKWVLDTVAEGGSLSGPVLLLLALLVVGAGVTWWQWVVLGTLAERIVYDARENMIVRYLRAKVLPLLARPAGEMVTRVTSDTVLLREAASSSLVGLLNGAVMLVGSLVLMTVLDPMLALVTFGATALVVVLFSVLLPAIATAQQRAQGALGDLGGSLDGTLRAVRTVKAAGVEDAARDRLLTHAADARRFGVRAVRREALVWTVAWSGLQAAIVLILGVGAWRVAGGEMTVSTLVAFLLYAFGLMGPIMELSQNLSTLQSGIAAAGRIREVRELESEPVAAGARPAPEPGRPGPAPAGPVPAPAGPVSAPAGPGSAGSAPAGPGAAGSAPAGSGSVPGRPGPVPAGPAPAGAVELRGVDARYPGAAEPAVRGLDLVVPERGHVAVVGPSGAGKTTLLSLLLRFVDPERGELLLGGVPYTELDVHQVRSRFAYVEQETPVVPGTIRDNLTLAAPDVSDERIAEVLRSIHLDGVVADLELGLDTPLSDSSVSGGQRQRIALARALLAEPPVLLLDEATAQVDGITEAAIQTVLRAQARRGAVVTVAHRLSTVLDAYEIVVMDSSRVVARGTHAELLGSSALYRDLVEALRIRTDVAPVG</sequence>
<dbReference type="PANTHER" id="PTHR43394:SF1">
    <property type="entry name" value="ATP-BINDING CASSETTE SUB-FAMILY B MEMBER 10, MITOCHONDRIAL"/>
    <property type="match status" value="1"/>
</dbReference>
<dbReference type="PROSITE" id="PS00211">
    <property type="entry name" value="ABC_TRANSPORTER_1"/>
    <property type="match status" value="1"/>
</dbReference>
<dbReference type="InterPro" id="IPR011527">
    <property type="entry name" value="ABC1_TM_dom"/>
</dbReference>
<feature type="region of interest" description="Disordered" evidence="7">
    <location>
        <begin position="320"/>
        <end position="395"/>
    </location>
</feature>
<keyword evidence="3" id="KW-0547">Nucleotide-binding</keyword>
<gene>
    <name evidence="11" type="ORF">GCM10009613_51660</name>
</gene>
<organism evidence="11 12">
    <name type="scientific">Pseudonocardia kongjuensis</name>
    <dbReference type="NCBI Taxonomy" id="102227"/>
    <lineage>
        <taxon>Bacteria</taxon>
        <taxon>Bacillati</taxon>
        <taxon>Actinomycetota</taxon>
        <taxon>Actinomycetes</taxon>
        <taxon>Pseudonocardiales</taxon>
        <taxon>Pseudonocardiaceae</taxon>
        <taxon>Pseudonocardia</taxon>
    </lineage>
</organism>
<dbReference type="SUPFAM" id="SSF90123">
    <property type="entry name" value="ABC transporter transmembrane region"/>
    <property type="match status" value="1"/>
</dbReference>
<keyword evidence="5 8" id="KW-1133">Transmembrane helix</keyword>
<feature type="domain" description="ABC transporter" evidence="9">
    <location>
        <begin position="400"/>
        <end position="631"/>
    </location>
</feature>
<feature type="domain" description="ABC transmembrane type-1" evidence="10">
    <location>
        <begin position="26"/>
        <end position="305"/>
    </location>
</feature>
<dbReference type="InterPro" id="IPR017871">
    <property type="entry name" value="ABC_transporter-like_CS"/>
</dbReference>
<comment type="caution">
    <text evidence="11">The sequence shown here is derived from an EMBL/GenBank/DDBJ whole genome shotgun (WGS) entry which is preliminary data.</text>
</comment>
<evidence type="ECO:0000259" key="10">
    <source>
        <dbReference type="PROSITE" id="PS50929"/>
    </source>
</evidence>
<feature type="compositionally biased region" description="Pro residues" evidence="7">
    <location>
        <begin position="331"/>
        <end position="349"/>
    </location>
</feature>
<dbReference type="PROSITE" id="PS50893">
    <property type="entry name" value="ABC_TRANSPORTER_2"/>
    <property type="match status" value="1"/>
</dbReference>
<dbReference type="PROSITE" id="PS50929">
    <property type="entry name" value="ABC_TM1F"/>
    <property type="match status" value="1"/>
</dbReference>
<evidence type="ECO:0000256" key="6">
    <source>
        <dbReference type="ARBA" id="ARBA00023136"/>
    </source>
</evidence>
<feature type="transmembrane region" description="Helical" evidence="8">
    <location>
        <begin position="138"/>
        <end position="158"/>
    </location>
</feature>
<feature type="transmembrane region" description="Helical" evidence="8">
    <location>
        <begin position="244"/>
        <end position="270"/>
    </location>
</feature>
<keyword evidence="2 8" id="KW-0812">Transmembrane</keyword>
<dbReference type="Gene3D" id="1.20.1560.10">
    <property type="entry name" value="ABC transporter type 1, transmembrane domain"/>
    <property type="match status" value="1"/>
</dbReference>
<dbReference type="InterPro" id="IPR003593">
    <property type="entry name" value="AAA+_ATPase"/>
</dbReference>
<evidence type="ECO:0000313" key="12">
    <source>
        <dbReference type="Proteomes" id="UP001501414"/>
    </source>
</evidence>
<feature type="transmembrane region" description="Helical" evidence="8">
    <location>
        <begin position="21"/>
        <end position="41"/>
    </location>
</feature>
<comment type="subcellular location">
    <subcellularLocation>
        <location evidence="1">Cell membrane</location>
        <topology evidence="1">Multi-pass membrane protein</topology>
    </subcellularLocation>
</comment>
<evidence type="ECO:0000256" key="3">
    <source>
        <dbReference type="ARBA" id="ARBA00022741"/>
    </source>
</evidence>
<dbReference type="Pfam" id="PF00005">
    <property type="entry name" value="ABC_tran"/>
    <property type="match status" value="1"/>
</dbReference>
<dbReference type="Gene3D" id="3.40.50.300">
    <property type="entry name" value="P-loop containing nucleotide triphosphate hydrolases"/>
    <property type="match status" value="1"/>
</dbReference>
<keyword evidence="6 8" id="KW-0472">Membrane</keyword>
<dbReference type="InterPro" id="IPR039421">
    <property type="entry name" value="Type_1_exporter"/>
</dbReference>
<dbReference type="InterPro" id="IPR036640">
    <property type="entry name" value="ABC1_TM_sf"/>
</dbReference>
<protein>
    <recommendedName>
        <fullName evidence="13">ABC transporter ATP-binding protein</fullName>
    </recommendedName>
</protein>
<evidence type="ECO:0000259" key="9">
    <source>
        <dbReference type="PROSITE" id="PS50893"/>
    </source>
</evidence>
<dbReference type="Proteomes" id="UP001501414">
    <property type="component" value="Unassembled WGS sequence"/>
</dbReference>
<evidence type="ECO:0008006" key="13">
    <source>
        <dbReference type="Google" id="ProtNLM"/>
    </source>
</evidence>
<dbReference type="CDD" id="cd18551">
    <property type="entry name" value="ABC_6TM_LmrA_like"/>
    <property type="match status" value="1"/>
</dbReference>
<dbReference type="SUPFAM" id="SSF52540">
    <property type="entry name" value="P-loop containing nucleoside triphosphate hydrolases"/>
    <property type="match status" value="1"/>
</dbReference>
<evidence type="ECO:0000256" key="7">
    <source>
        <dbReference type="SAM" id="MobiDB-lite"/>
    </source>
</evidence>
<feature type="transmembrane region" description="Helical" evidence="8">
    <location>
        <begin position="164"/>
        <end position="185"/>
    </location>
</feature>
<feature type="compositionally biased region" description="Low complexity" evidence="7">
    <location>
        <begin position="350"/>
        <end position="383"/>
    </location>
</feature>
<reference evidence="12" key="1">
    <citation type="journal article" date="2019" name="Int. J. Syst. Evol. Microbiol.">
        <title>The Global Catalogue of Microorganisms (GCM) 10K type strain sequencing project: providing services to taxonomists for standard genome sequencing and annotation.</title>
        <authorList>
            <consortium name="The Broad Institute Genomics Platform"/>
            <consortium name="The Broad Institute Genome Sequencing Center for Infectious Disease"/>
            <person name="Wu L."/>
            <person name="Ma J."/>
        </authorList>
    </citation>
    <scope>NUCLEOTIDE SEQUENCE [LARGE SCALE GENOMIC DNA]</scope>
    <source>
        <strain evidence="12">JCM 11896</strain>
    </source>
</reference>
<keyword evidence="12" id="KW-1185">Reference proteome</keyword>
<dbReference type="InterPro" id="IPR003439">
    <property type="entry name" value="ABC_transporter-like_ATP-bd"/>
</dbReference>
<dbReference type="Pfam" id="PF00664">
    <property type="entry name" value="ABC_membrane"/>
    <property type="match status" value="1"/>
</dbReference>
<dbReference type="SMART" id="SM00382">
    <property type="entry name" value="AAA"/>
    <property type="match status" value="1"/>
</dbReference>
<evidence type="ECO:0000256" key="1">
    <source>
        <dbReference type="ARBA" id="ARBA00004651"/>
    </source>
</evidence>
<evidence type="ECO:0000313" key="11">
    <source>
        <dbReference type="EMBL" id="GAA1398034.1"/>
    </source>
</evidence>